<organism evidence="1 2">
    <name type="scientific">Mycena belliarum</name>
    <dbReference type="NCBI Taxonomy" id="1033014"/>
    <lineage>
        <taxon>Eukaryota</taxon>
        <taxon>Fungi</taxon>
        <taxon>Dikarya</taxon>
        <taxon>Basidiomycota</taxon>
        <taxon>Agaricomycotina</taxon>
        <taxon>Agaricomycetes</taxon>
        <taxon>Agaricomycetidae</taxon>
        <taxon>Agaricales</taxon>
        <taxon>Marasmiineae</taxon>
        <taxon>Mycenaceae</taxon>
        <taxon>Mycena</taxon>
    </lineage>
</organism>
<evidence type="ECO:0000313" key="2">
    <source>
        <dbReference type="Proteomes" id="UP001222325"/>
    </source>
</evidence>
<reference evidence="1" key="1">
    <citation type="submission" date="2023-03" db="EMBL/GenBank/DDBJ databases">
        <title>Massive genome expansion in bonnet fungi (Mycena s.s.) driven by repeated elements and novel gene families across ecological guilds.</title>
        <authorList>
            <consortium name="Lawrence Berkeley National Laboratory"/>
            <person name="Harder C.B."/>
            <person name="Miyauchi S."/>
            <person name="Viragh M."/>
            <person name="Kuo A."/>
            <person name="Thoen E."/>
            <person name="Andreopoulos B."/>
            <person name="Lu D."/>
            <person name="Skrede I."/>
            <person name="Drula E."/>
            <person name="Henrissat B."/>
            <person name="Morin E."/>
            <person name="Kohler A."/>
            <person name="Barry K."/>
            <person name="LaButti K."/>
            <person name="Morin E."/>
            <person name="Salamov A."/>
            <person name="Lipzen A."/>
            <person name="Mereny Z."/>
            <person name="Hegedus B."/>
            <person name="Baldrian P."/>
            <person name="Stursova M."/>
            <person name="Weitz H."/>
            <person name="Taylor A."/>
            <person name="Grigoriev I.V."/>
            <person name="Nagy L.G."/>
            <person name="Martin F."/>
            <person name="Kauserud H."/>
        </authorList>
    </citation>
    <scope>NUCLEOTIDE SEQUENCE</scope>
    <source>
        <strain evidence="1">CBHHK173m</strain>
    </source>
</reference>
<evidence type="ECO:0000313" key="1">
    <source>
        <dbReference type="EMBL" id="KAJ7092408.1"/>
    </source>
</evidence>
<dbReference type="Proteomes" id="UP001222325">
    <property type="component" value="Unassembled WGS sequence"/>
</dbReference>
<comment type="caution">
    <text evidence="1">The sequence shown here is derived from an EMBL/GenBank/DDBJ whole genome shotgun (WGS) entry which is preliminary data.</text>
</comment>
<dbReference type="AlphaFoldDB" id="A0AAD6U688"/>
<proteinExistence type="predicted"/>
<name>A0AAD6U688_9AGAR</name>
<dbReference type="EMBL" id="JARJCN010000018">
    <property type="protein sequence ID" value="KAJ7092408.1"/>
    <property type="molecule type" value="Genomic_DNA"/>
</dbReference>
<protein>
    <submittedName>
        <fullName evidence="1">Uncharacterized protein</fullName>
    </submittedName>
</protein>
<keyword evidence="2" id="KW-1185">Reference proteome</keyword>
<sequence>MSFELPQTSHYILLRTSPPVEELALRQALQESTSQAFGLTASTHIDILWVKPTEAGATTGRAVVRVDNGEDATRVLAAIVVSSGTPRMELIKASSFLPSLLVDDTPL</sequence>
<gene>
    <name evidence="1" type="ORF">B0H15DRAFT_947962</name>
</gene>
<accession>A0AAD6U688</accession>